<organism evidence="1 2">
    <name type="scientific">Venturia inaequalis</name>
    <name type="common">Apple scab fungus</name>
    <dbReference type="NCBI Taxonomy" id="5025"/>
    <lineage>
        <taxon>Eukaryota</taxon>
        <taxon>Fungi</taxon>
        <taxon>Dikarya</taxon>
        <taxon>Ascomycota</taxon>
        <taxon>Pezizomycotina</taxon>
        <taxon>Dothideomycetes</taxon>
        <taxon>Pleosporomycetidae</taxon>
        <taxon>Venturiales</taxon>
        <taxon>Venturiaceae</taxon>
        <taxon>Venturia</taxon>
    </lineage>
</organism>
<evidence type="ECO:0008006" key="3">
    <source>
        <dbReference type="Google" id="ProtNLM"/>
    </source>
</evidence>
<evidence type="ECO:0000313" key="1">
    <source>
        <dbReference type="EMBL" id="KAE9963371.1"/>
    </source>
</evidence>
<dbReference type="Pfam" id="PF11735">
    <property type="entry name" value="CAP59_mtransfer"/>
    <property type="match status" value="1"/>
</dbReference>
<protein>
    <recommendedName>
        <fullName evidence="3">Glycosyltransferase family 69 protein</fullName>
    </recommendedName>
</protein>
<dbReference type="AlphaFoldDB" id="A0A8H3YMU8"/>
<name>A0A8H3YMU8_VENIN</name>
<proteinExistence type="predicted"/>
<dbReference type="PANTHER" id="PTHR34144:SF7">
    <property type="entry name" value="EXPORT PROTEIN (CAP59), PUTATIVE (AFU_ORTHOLOGUE AFUA_7G05020)-RELATED"/>
    <property type="match status" value="1"/>
</dbReference>
<gene>
    <name evidence="1" type="ORF">BLS_009364</name>
</gene>
<dbReference type="InterPro" id="IPR021047">
    <property type="entry name" value="Mannosyltransferase_CMT1"/>
</dbReference>
<dbReference type="PANTHER" id="PTHR34144">
    <property type="entry name" value="CHROMOSOME 8, WHOLE GENOME SHOTGUN SEQUENCE"/>
    <property type="match status" value="1"/>
</dbReference>
<accession>A0A8H3YMU8</accession>
<comment type="caution">
    <text evidence="1">The sequence shown here is derived from an EMBL/GenBank/DDBJ whole genome shotgun (WGS) entry which is preliminary data.</text>
</comment>
<dbReference type="OrthoDB" id="262547at2759"/>
<reference evidence="1 2" key="1">
    <citation type="submission" date="2019-11" db="EMBL/GenBank/DDBJ databases">
        <title>Venturia inaequalis Genome Resource.</title>
        <authorList>
            <person name="Lichtner F.J."/>
        </authorList>
    </citation>
    <scope>NUCLEOTIDE SEQUENCE [LARGE SCALE GENOMIC DNA]</scope>
    <source>
        <strain evidence="1">Bline_iso_100314</strain>
    </source>
</reference>
<sequence>MLLMSPFRRSTQSRLRLLPLLIVLCAFLEVCWVRHNIRTVERENTRDWRLRKSATTEQRKKIYIASPLWNAERMLRGPWGNWSASLLEVAKDFGPENVFVSILEGGSYDYTKDALGELDAELERLGVRRSITMEEETHEDFMAQEPGPEGWVKTREGNTELRRIPFLAKLRNRTLQPLRELWAKGERFDYVLFLGDVMFNSEEISTLINTNDGDYAAACSLDFAHPPLYYDTFVLRDQFTDPTIQTTWPYFRSRESRHAMKRHLPVPVSSCWNGIVSMPAHIFTTPKTPLTFRALPDKIAAHHFEASECCLIHADNPLFGTKPVLLNPAVRVGYNHSAYDAVHGRDAGLSFYDVLEGLWGNRGRRWVSMWFHSDRGRQRHLLRAVGAVGREVGVGEVAPWCVVDEMQVIAADGWRHV</sequence>
<dbReference type="Proteomes" id="UP000433883">
    <property type="component" value="Unassembled WGS sequence"/>
</dbReference>
<dbReference type="EMBL" id="WNWQ01000853">
    <property type="protein sequence ID" value="KAE9963371.1"/>
    <property type="molecule type" value="Genomic_DNA"/>
</dbReference>
<evidence type="ECO:0000313" key="2">
    <source>
        <dbReference type="Proteomes" id="UP000433883"/>
    </source>
</evidence>